<dbReference type="Pfam" id="PF07715">
    <property type="entry name" value="Plug"/>
    <property type="match status" value="1"/>
</dbReference>
<dbReference type="Proteomes" id="UP000297693">
    <property type="component" value="Unassembled WGS sequence"/>
</dbReference>
<proteinExistence type="inferred from homology"/>
<dbReference type="InterPro" id="IPR008969">
    <property type="entry name" value="CarboxyPept-like_regulatory"/>
</dbReference>
<feature type="domain" description="TonB-dependent receptor plug" evidence="7">
    <location>
        <begin position="132"/>
        <end position="217"/>
    </location>
</feature>
<dbReference type="SUPFAM" id="SSF56935">
    <property type="entry name" value="Porins"/>
    <property type="match status" value="1"/>
</dbReference>
<evidence type="ECO:0000256" key="2">
    <source>
        <dbReference type="ARBA" id="ARBA00023136"/>
    </source>
</evidence>
<evidence type="ECO:0000259" key="7">
    <source>
        <dbReference type="Pfam" id="PF07715"/>
    </source>
</evidence>
<keyword evidence="8" id="KW-0675">Receptor</keyword>
<dbReference type="OrthoDB" id="9768470at2"/>
<dbReference type="Pfam" id="PF00593">
    <property type="entry name" value="TonB_dep_Rec_b-barrel"/>
    <property type="match status" value="1"/>
</dbReference>
<dbReference type="GO" id="GO:0009279">
    <property type="term" value="C:cell outer membrane"/>
    <property type="evidence" value="ECO:0007669"/>
    <property type="project" value="UniProtKB-SubCell"/>
</dbReference>
<protein>
    <submittedName>
        <fullName evidence="8">TonB-dependent receptor</fullName>
    </submittedName>
</protein>
<feature type="domain" description="TonB-dependent receptor-like beta-barrel" evidence="6">
    <location>
        <begin position="497"/>
        <end position="960"/>
    </location>
</feature>
<evidence type="ECO:0000256" key="4">
    <source>
        <dbReference type="RuleBase" id="RU003357"/>
    </source>
</evidence>
<gene>
    <name evidence="8" type="ORF">EHQ58_01065</name>
</gene>
<dbReference type="EMBL" id="RQGD01000005">
    <property type="protein sequence ID" value="TGL63071.1"/>
    <property type="molecule type" value="Genomic_DNA"/>
</dbReference>
<dbReference type="Gene3D" id="2.40.170.20">
    <property type="entry name" value="TonB-dependent receptor, beta-barrel domain"/>
    <property type="match status" value="1"/>
</dbReference>
<feature type="chain" id="PRO_5020913689" evidence="5">
    <location>
        <begin position="26"/>
        <end position="997"/>
    </location>
</feature>
<dbReference type="InterPro" id="IPR000531">
    <property type="entry name" value="Beta-barrel_TonB"/>
</dbReference>
<keyword evidence="3" id="KW-0998">Cell outer membrane</keyword>
<feature type="signal peptide" evidence="5">
    <location>
        <begin position="1"/>
        <end position="25"/>
    </location>
</feature>
<comment type="subcellular location">
    <subcellularLocation>
        <location evidence="1 4">Cell outer membrane</location>
    </subcellularLocation>
</comment>
<accession>A0A4R9KAQ7</accession>
<organism evidence="8 9">
    <name type="scientific">Leptospira ognonensis</name>
    <dbReference type="NCBI Taxonomy" id="2484945"/>
    <lineage>
        <taxon>Bacteria</taxon>
        <taxon>Pseudomonadati</taxon>
        <taxon>Spirochaetota</taxon>
        <taxon>Spirochaetia</taxon>
        <taxon>Leptospirales</taxon>
        <taxon>Leptospiraceae</taxon>
        <taxon>Leptospira</taxon>
    </lineage>
</organism>
<dbReference type="AlphaFoldDB" id="A0A4R9KAQ7"/>
<name>A0A4R9KAQ7_9LEPT</name>
<dbReference type="Pfam" id="PF13620">
    <property type="entry name" value="CarboxypepD_reg"/>
    <property type="match status" value="1"/>
</dbReference>
<dbReference type="InterPro" id="IPR037066">
    <property type="entry name" value="Plug_dom_sf"/>
</dbReference>
<evidence type="ECO:0000256" key="3">
    <source>
        <dbReference type="ARBA" id="ARBA00023237"/>
    </source>
</evidence>
<dbReference type="RefSeq" id="WP_135621492.1">
    <property type="nucleotide sequence ID" value="NZ_RQGD01000005.1"/>
</dbReference>
<keyword evidence="9" id="KW-1185">Reference proteome</keyword>
<dbReference type="Gene3D" id="2.60.40.1120">
    <property type="entry name" value="Carboxypeptidase-like, regulatory domain"/>
    <property type="match status" value="1"/>
</dbReference>
<dbReference type="InterPro" id="IPR036942">
    <property type="entry name" value="Beta-barrel_TonB_sf"/>
</dbReference>
<dbReference type="InterPro" id="IPR012910">
    <property type="entry name" value="Plug_dom"/>
</dbReference>
<dbReference type="SUPFAM" id="SSF49464">
    <property type="entry name" value="Carboxypeptidase regulatory domain-like"/>
    <property type="match status" value="1"/>
</dbReference>
<keyword evidence="5" id="KW-0732">Signal</keyword>
<evidence type="ECO:0000313" key="8">
    <source>
        <dbReference type="EMBL" id="TGL63071.1"/>
    </source>
</evidence>
<dbReference type="PANTHER" id="PTHR40980:SF5">
    <property type="entry name" value="TONB-DEPENDENT RECEPTOR"/>
    <property type="match status" value="1"/>
</dbReference>
<comment type="caution">
    <text evidence="8">The sequence shown here is derived from an EMBL/GenBank/DDBJ whole genome shotgun (WGS) entry which is preliminary data.</text>
</comment>
<keyword evidence="4" id="KW-0798">TonB box</keyword>
<reference evidence="8" key="1">
    <citation type="journal article" date="2019" name="PLoS Negl. Trop. Dis.">
        <title>Revisiting the worldwide diversity of Leptospira species in the environment.</title>
        <authorList>
            <person name="Vincent A.T."/>
            <person name="Schiettekatte O."/>
            <person name="Bourhy P."/>
            <person name="Veyrier F.J."/>
            <person name="Picardeau M."/>
        </authorList>
    </citation>
    <scope>NUCLEOTIDE SEQUENCE [LARGE SCALE GENOMIC DNA]</scope>
    <source>
        <strain evidence="8">201702476</strain>
    </source>
</reference>
<comment type="similarity">
    <text evidence="4">Belongs to the TonB-dependent receptor family.</text>
</comment>
<sequence length="997" mass="111788">MKNFIRALALIIVSIWLVGSLSAQATGSVRGTIIDAENGEAVFGATVVVRSEKKFAKTDFDGKYDLVLPAGSYEVEYQMYGYGPQKRSVTITPGKPVSLNVTFGVQTLETVEVKDRAANNTEASMLALQRKSATVSDGISQEAIKKSPDSSAGDVVRRVTGITLIGGKYVFVRGLGERYSNTLLNDSIIPSTEPDKRVVPLDIFPAGLIKNIRVIKTFSPEDIGEFSGGLVKIETKEYPDQFEMSLGIGVARNMNTTGRKFLTFDGGDFFGRATTEQKLPSIISGLPNEIPYEPGSRFGGLPPALVNITPIFFNGQLTPSEEKGSYDKNFNFSVGNTIKTTESGQRLGVLLGVTRSEEFRFREENSKRYSPINPISTLVKDTTILGPVQQQNASLYNKEVNFGSNLNLSYEFTKGQQISLKNLYTVSSDTNVRQASGVNYIDNFQFLANTNTFTSRQLMNNTLGGDHALQFGSMARPHKLEWNLGYSVANRDEPNVTQDVWRRSDPPGSVATPYLRLGNNPDGSRFFSESKDTVRQLNVKYEIPFEQWAGLKSSFKFGGLTMEREKDFRFREFGIKYNSGIGTSLADYWPAPSELTYNPTQFIATGSNANAAKTFSERATEPNAYDAIQKLNASFGQVDMPLMPKLRFIGGVRYEDSYQKVKTFKLRDSSNITNLDYGCKVENEDVRVALVNSNICTQNNNGIGEIRTQDKLPSANFVWEFQKDMNLRWSYTQTITRPDLRELSPFGFTPFFGADRVFGNANLRRTYIHNYDIRWEYYLTALDYIGVGAFYKQMSDPIEMIGRPVAGSISAQFTYTNASQAYIRGIEFDYRKDFLDKFRFETNFFFIKSRVDVLSWNTYALGKLGLLDANNKAFSYDPTNLSRALQGQSEFVYNLKLDYFLTSKKNQSIGAYYNYFGNRIYAVGANGTPDAIERGVGLTDIVYTYKHDDRLDFKAAAKNITDTRFKVYQVSELTGKEELFLSYRLGVTFSVAATYKF</sequence>
<evidence type="ECO:0000313" key="9">
    <source>
        <dbReference type="Proteomes" id="UP000297693"/>
    </source>
</evidence>
<evidence type="ECO:0000259" key="6">
    <source>
        <dbReference type="Pfam" id="PF00593"/>
    </source>
</evidence>
<dbReference type="PANTHER" id="PTHR40980">
    <property type="entry name" value="PLUG DOMAIN-CONTAINING PROTEIN"/>
    <property type="match status" value="1"/>
</dbReference>
<dbReference type="Gene3D" id="2.170.130.10">
    <property type="entry name" value="TonB-dependent receptor, plug domain"/>
    <property type="match status" value="1"/>
</dbReference>
<evidence type="ECO:0000256" key="1">
    <source>
        <dbReference type="ARBA" id="ARBA00004442"/>
    </source>
</evidence>
<evidence type="ECO:0000256" key="5">
    <source>
        <dbReference type="SAM" id="SignalP"/>
    </source>
</evidence>
<keyword evidence="2 4" id="KW-0472">Membrane</keyword>